<keyword evidence="5" id="KW-0472">Membrane</keyword>
<evidence type="ECO:0000256" key="1">
    <source>
        <dbReference type="ARBA" id="ARBA00004370"/>
    </source>
</evidence>
<keyword evidence="7" id="KW-1185">Reference proteome</keyword>
<dbReference type="PANTHER" id="PTHR46594:SF4">
    <property type="entry name" value="P-TYPE CATION-TRANSPORTING ATPASE"/>
    <property type="match status" value="1"/>
</dbReference>
<organism evidence="6 7">
    <name type="scientific">Euroglyphus maynei</name>
    <name type="common">Mayne's house dust mite</name>
    <dbReference type="NCBI Taxonomy" id="6958"/>
    <lineage>
        <taxon>Eukaryota</taxon>
        <taxon>Metazoa</taxon>
        <taxon>Ecdysozoa</taxon>
        <taxon>Arthropoda</taxon>
        <taxon>Chelicerata</taxon>
        <taxon>Arachnida</taxon>
        <taxon>Acari</taxon>
        <taxon>Acariformes</taxon>
        <taxon>Sarcoptiformes</taxon>
        <taxon>Astigmata</taxon>
        <taxon>Psoroptidia</taxon>
        <taxon>Analgoidea</taxon>
        <taxon>Pyroglyphidae</taxon>
        <taxon>Pyroglyphinae</taxon>
        <taxon>Euroglyphus</taxon>
    </lineage>
</organism>
<evidence type="ECO:0000313" key="7">
    <source>
        <dbReference type="Proteomes" id="UP000194236"/>
    </source>
</evidence>
<proteinExistence type="predicted"/>
<comment type="subcellular location">
    <subcellularLocation>
        <location evidence="1">Membrane</location>
    </subcellularLocation>
</comment>
<dbReference type="InterPro" id="IPR018303">
    <property type="entry name" value="ATPase_P-typ_P_site"/>
</dbReference>
<keyword evidence="3" id="KW-0479">Metal-binding</keyword>
<evidence type="ECO:0000256" key="4">
    <source>
        <dbReference type="ARBA" id="ARBA00022989"/>
    </source>
</evidence>
<dbReference type="EMBL" id="MUJZ01065892">
    <property type="protein sequence ID" value="OTF70415.1"/>
    <property type="molecule type" value="Genomic_DNA"/>
</dbReference>
<dbReference type="Pfam" id="PF00702">
    <property type="entry name" value="Hydrolase"/>
    <property type="match status" value="1"/>
</dbReference>
<dbReference type="Gene3D" id="3.40.1110.10">
    <property type="entry name" value="Calcium-transporting ATPase, cytoplasmic domain N"/>
    <property type="match status" value="1"/>
</dbReference>
<dbReference type="GO" id="GO:0000166">
    <property type="term" value="F:nucleotide binding"/>
    <property type="evidence" value="ECO:0007669"/>
    <property type="project" value="InterPro"/>
</dbReference>
<feature type="non-terminal residue" evidence="6">
    <location>
        <position position="127"/>
    </location>
</feature>
<dbReference type="SUPFAM" id="SSF81660">
    <property type="entry name" value="Metal cation-transporting ATPase, ATP-binding domain N"/>
    <property type="match status" value="1"/>
</dbReference>
<gene>
    <name evidence="6" type="ORF">BLA29_013614</name>
</gene>
<evidence type="ECO:0000256" key="3">
    <source>
        <dbReference type="ARBA" id="ARBA00022723"/>
    </source>
</evidence>
<name>A0A1Y3ATB7_EURMA</name>
<dbReference type="PROSITE" id="PS00154">
    <property type="entry name" value="ATPASE_E1_E2"/>
    <property type="match status" value="1"/>
</dbReference>
<dbReference type="Proteomes" id="UP000194236">
    <property type="component" value="Unassembled WGS sequence"/>
</dbReference>
<evidence type="ECO:0000256" key="2">
    <source>
        <dbReference type="ARBA" id="ARBA00022692"/>
    </source>
</evidence>
<evidence type="ECO:0000256" key="5">
    <source>
        <dbReference type="ARBA" id="ARBA00023136"/>
    </source>
</evidence>
<dbReference type="PANTHER" id="PTHR46594">
    <property type="entry name" value="P-TYPE CATION-TRANSPORTING ATPASE"/>
    <property type="match status" value="1"/>
</dbReference>
<dbReference type="GO" id="GO:0046872">
    <property type="term" value="F:metal ion binding"/>
    <property type="evidence" value="ECO:0007669"/>
    <property type="project" value="UniProtKB-KW"/>
</dbReference>
<reference evidence="6 7" key="1">
    <citation type="submission" date="2017-03" db="EMBL/GenBank/DDBJ databases">
        <title>Genome Survey of Euroglyphus maynei.</title>
        <authorList>
            <person name="Arlian L.G."/>
            <person name="Morgan M.S."/>
            <person name="Rider S.D."/>
        </authorList>
    </citation>
    <scope>NUCLEOTIDE SEQUENCE [LARGE SCALE GENOMIC DNA]</scope>
    <source>
        <strain evidence="6">Arlian Lab</strain>
        <tissue evidence="6">Whole body</tissue>
    </source>
</reference>
<dbReference type="GO" id="GO:0016020">
    <property type="term" value="C:membrane"/>
    <property type="evidence" value="ECO:0007669"/>
    <property type="project" value="UniProtKB-SubCell"/>
</dbReference>
<sequence length="127" mass="14359">PLERAQRLDTIIFDKTGTLTHGKPSVTNLKLTYRFTKERFDSFVKKLIILIGMAESNSDHPIAISVANFTRSVLRMDADQSFGQLNNKFKLEAGLGIRCQIERNHLKTFESSSLVDSMNNEEISSPK</sequence>
<dbReference type="Gene3D" id="3.40.50.1000">
    <property type="entry name" value="HAD superfamily/HAD-like"/>
    <property type="match status" value="1"/>
</dbReference>
<keyword evidence="2" id="KW-0812">Transmembrane</keyword>
<accession>A0A1Y3ATB7</accession>
<comment type="caution">
    <text evidence="6">The sequence shown here is derived from an EMBL/GenBank/DDBJ whole genome shotgun (WGS) entry which is preliminary data.</text>
</comment>
<dbReference type="InterPro" id="IPR023299">
    <property type="entry name" value="ATPase_P-typ_cyto_dom_N"/>
</dbReference>
<keyword evidence="4" id="KW-1133">Transmembrane helix</keyword>
<protein>
    <submittedName>
        <fullName evidence="6">Uncharacterized protein</fullName>
    </submittedName>
</protein>
<dbReference type="InterPro" id="IPR023214">
    <property type="entry name" value="HAD_sf"/>
</dbReference>
<evidence type="ECO:0000313" key="6">
    <source>
        <dbReference type="EMBL" id="OTF70415.1"/>
    </source>
</evidence>
<feature type="non-terminal residue" evidence="6">
    <location>
        <position position="1"/>
    </location>
</feature>
<dbReference type="AlphaFoldDB" id="A0A1Y3ATB7"/>